<dbReference type="RefSeq" id="WP_153333172.1">
    <property type="nucleotide sequence ID" value="NZ_CP181271.1"/>
</dbReference>
<dbReference type="AlphaFoldDB" id="A0A6A7Z3T3"/>
<reference evidence="1 2" key="1">
    <citation type="submission" date="2019-10" db="EMBL/GenBank/DDBJ databases">
        <title>Evaluation of single-gene subtyping targets for Pseudomonas.</title>
        <authorList>
            <person name="Reichler S.J."/>
            <person name="Orsi R.H."/>
            <person name="Wiedmann M."/>
            <person name="Martin N.H."/>
            <person name="Murphy S.I."/>
        </authorList>
    </citation>
    <scope>NUCLEOTIDE SEQUENCE [LARGE SCALE GENOMIC DNA]</scope>
    <source>
        <strain evidence="1 2">FSL R10-1876</strain>
    </source>
</reference>
<sequence>MAKMIKVNTEELAGAALLWAIDSIEGTPPPLPGQMQLPFACQIDPAAVDRLIAKYDVWIEPGWSYKWLANARVDRDPCERMPGETREAAVLRAIIAVQLGNVVSVPADLI</sequence>
<name>A0A6A7Z3T3_9PSED</name>
<evidence type="ECO:0000313" key="1">
    <source>
        <dbReference type="EMBL" id="MQU44349.1"/>
    </source>
</evidence>
<protein>
    <submittedName>
        <fullName evidence="1">Uncharacterized protein</fullName>
    </submittedName>
</protein>
<gene>
    <name evidence="1" type="ORF">GHO28_17800</name>
</gene>
<comment type="caution">
    <text evidence="1">The sequence shown here is derived from an EMBL/GenBank/DDBJ whole genome shotgun (WGS) entry which is preliminary data.</text>
</comment>
<accession>A0A6A7Z3T3</accession>
<dbReference type="EMBL" id="WIVV01000091">
    <property type="protein sequence ID" value="MQU44349.1"/>
    <property type="molecule type" value="Genomic_DNA"/>
</dbReference>
<proteinExistence type="predicted"/>
<organism evidence="1 2">
    <name type="scientific">Pseudomonas helleri</name>
    <dbReference type="NCBI Taxonomy" id="1608996"/>
    <lineage>
        <taxon>Bacteria</taxon>
        <taxon>Pseudomonadati</taxon>
        <taxon>Pseudomonadota</taxon>
        <taxon>Gammaproteobacteria</taxon>
        <taxon>Pseudomonadales</taxon>
        <taxon>Pseudomonadaceae</taxon>
        <taxon>Pseudomonas</taxon>
    </lineage>
</organism>
<dbReference type="Proteomes" id="UP000466863">
    <property type="component" value="Unassembled WGS sequence"/>
</dbReference>
<evidence type="ECO:0000313" key="2">
    <source>
        <dbReference type="Proteomes" id="UP000466863"/>
    </source>
</evidence>